<name>A0A078HEQ0_BRANA</name>
<dbReference type="Gramene" id="CDY35904">
    <property type="protein sequence ID" value="CDY35904"/>
    <property type="gene ID" value="GSBRNA2T00059452001"/>
</dbReference>
<dbReference type="InterPro" id="IPR046349">
    <property type="entry name" value="C1-like_sf"/>
</dbReference>
<proteinExistence type="predicted"/>
<dbReference type="AlphaFoldDB" id="A0A078HEQ0"/>
<evidence type="ECO:0000259" key="1">
    <source>
        <dbReference type="Pfam" id="PF22926"/>
    </source>
</evidence>
<dbReference type="EMBL" id="LK032363">
    <property type="protein sequence ID" value="CDY35904.1"/>
    <property type="molecule type" value="Genomic_DNA"/>
</dbReference>
<feature type="domain" description="DC1-like C-terminal" evidence="1">
    <location>
        <begin position="86"/>
        <end position="128"/>
    </location>
</feature>
<evidence type="ECO:0000313" key="2">
    <source>
        <dbReference type="EMBL" id="CDY35904.1"/>
    </source>
</evidence>
<evidence type="ECO:0000313" key="3">
    <source>
        <dbReference type="Proteomes" id="UP000028999"/>
    </source>
</evidence>
<dbReference type="InterPro" id="IPR054483">
    <property type="entry name" value="DC1-like_CT"/>
</dbReference>
<sequence>MEKLEVSSVHNHPLLPLTRFVFGMCKGCDFMGYIYGGYCCNELGCGGEKWFYTCNDCGVLLHISCAVGSFTYMMPGPCLKYDKHGEVVSNTSVCRAVCTRCNIRCILPSIFKGYKDGVVEYFCSAKCLFS</sequence>
<reference evidence="2 3" key="1">
    <citation type="journal article" date="2014" name="Science">
        <title>Plant genetics. Early allopolyploid evolution in the post-Neolithic Brassica napus oilseed genome.</title>
        <authorList>
            <person name="Chalhoub B."/>
            <person name="Denoeud F."/>
            <person name="Liu S."/>
            <person name="Parkin I.A."/>
            <person name="Tang H."/>
            <person name="Wang X."/>
            <person name="Chiquet J."/>
            <person name="Belcram H."/>
            <person name="Tong C."/>
            <person name="Samans B."/>
            <person name="Correa M."/>
            <person name="Da Silva C."/>
            <person name="Just J."/>
            <person name="Falentin C."/>
            <person name="Koh C.S."/>
            <person name="Le Clainche I."/>
            <person name="Bernard M."/>
            <person name="Bento P."/>
            <person name="Noel B."/>
            <person name="Labadie K."/>
            <person name="Alberti A."/>
            <person name="Charles M."/>
            <person name="Arnaud D."/>
            <person name="Guo H."/>
            <person name="Daviaud C."/>
            <person name="Alamery S."/>
            <person name="Jabbari K."/>
            <person name="Zhao M."/>
            <person name="Edger P.P."/>
            <person name="Chelaifa H."/>
            <person name="Tack D."/>
            <person name="Lassalle G."/>
            <person name="Mestiri I."/>
            <person name="Schnel N."/>
            <person name="Le Paslier M.C."/>
            <person name="Fan G."/>
            <person name="Renault V."/>
            <person name="Bayer P.E."/>
            <person name="Golicz A.A."/>
            <person name="Manoli S."/>
            <person name="Lee T.H."/>
            <person name="Thi V.H."/>
            <person name="Chalabi S."/>
            <person name="Hu Q."/>
            <person name="Fan C."/>
            <person name="Tollenaere R."/>
            <person name="Lu Y."/>
            <person name="Battail C."/>
            <person name="Shen J."/>
            <person name="Sidebottom C.H."/>
            <person name="Wang X."/>
            <person name="Canaguier A."/>
            <person name="Chauveau A."/>
            <person name="Berard A."/>
            <person name="Deniot G."/>
            <person name="Guan M."/>
            <person name="Liu Z."/>
            <person name="Sun F."/>
            <person name="Lim Y.P."/>
            <person name="Lyons E."/>
            <person name="Town C.D."/>
            <person name="Bancroft I."/>
            <person name="Wang X."/>
            <person name="Meng J."/>
            <person name="Ma J."/>
            <person name="Pires J.C."/>
            <person name="King G.J."/>
            <person name="Brunel D."/>
            <person name="Delourme R."/>
            <person name="Renard M."/>
            <person name="Aury J.M."/>
            <person name="Adams K.L."/>
            <person name="Batley J."/>
            <person name="Snowdon R.J."/>
            <person name="Tost J."/>
            <person name="Edwards D."/>
            <person name="Zhou Y."/>
            <person name="Hua W."/>
            <person name="Sharpe A.G."/>
            <person name="Paterson A.H."/>
            <person name="Guan C."/>
            <person name="Wincker P."/>
        </authorList>
    </citation>
    <scope>NUCLEOTIDE SEQUENCE [LARGE SCALE GENOMIC DNA]</scope>
    <source>
        <strain evidence="3">cv. Darmor-bzh</strain>
    </source>
</reference>
<accession>A0A078HEQ0</accession>
<dbReference type="STRING" id="3708.A0A078HEQ0"/>
<dbReference type="Proteomes" id="UP000028999">
    <property type="component" value="Unassembled WGS sequence"/>
</dbReference>
<organism evidence="2 3">
    <name type="scientific">Brassica napus</name>
    <name type="common">Rape</name>
    <dbReference type="NCBI Taxonomy" id="3708"/>
    <lineage>
        <taxon>Eukaryota</taxon>
        <taxon>Viridiplantae</taxon>
        <taxon>Streptophyta</taxon>
        <taxon>Embryophyta</taxon>
        <taxon>Tracheophyta</taxon>
        <taxon>Spermatophyta</taxon>
        <taxon>Magnoliopsida</taxon>
        <taxon>eudicotyledons</taxon>
        <taxon>Gunneridae</taxon>
        <taxon>Pentapetalae</taxon>
        <taxon>rosids</taxon>
        <taxon>malvids</taxon>
        <taxon>Brassicales</taxon>
        <taxon>Brassicaceae</taxon>
        <taxon>Brassiceae</taxon>
        <taxon>Brassica</taxon>
    </lineage>
</organism>
<keyword evidence="3" id="KW-1185">Reference proteome</keyword>
<protein>
    <submittedName>
        <fullName evidence="2">BnaA07g00830D protein</fullName>
    </submittedName>
</protein>
<dbReference type="Pfam" id="PF22926">
    <property type="entry name" value="C1-like_CT"/>
    <property type="match status" value="1"/>
</dbReference>
<dbReference type="SUPFAM" id="SSF57889">
    <property type="entry name" value="Cysteine-rich domain"/>
    <property type="match status" value="1"/>
</dbReference>
<gene>
    <name evidence="2" type="primary">BnaA07g00830D</name>
    <name evidence="2" type="ORF">GSBRNA2T00059452001</name>
</gene>
<dbReference type="PaxDb" id="3708-A0A078HEQ0"/>